<feature type="transmembrane region" description="Helical" evidence="1">
    <location>
        <begin position="7"/>
        <end position="29"/>
    </location>
</feature>
<name>A0A382ISV0_9ZZZZ</name>
<evidence type="ECO:0000313" key="2">
    <source>
        <dbReference type="EMBL" id="SVC01953.1"/>
    </source>
</evidence>
<gene>
    <name evidence="2" type="ORF">METZ01_LOCUS254807</name>
</gene>
<keyword evidence="1" id="KW-1133">Transmembrane helix</keyword>
<dbReference type="EMBL" id="UINC01068952">
    <property type="protein sequence ID" value="SVC01953.1"/>
    <property type="molecule type" value="Genomic_DNA"/>
</dbReference>
<accession>A0A382ISV0</accession>
<protein>
    <submittedName>
        <fullName evidence="2">Uncharacterized protein</fullName>
    </submittedName>
</protein>
<dbReference type="AlphaFoldDB" id="A0A382ISV0"/>
<keyword evidence="1" id="KW-0472">Membrane</keyword>
<keyword evidence="1" id="KW-0812">Transmembrane</keyword>
<evidence type="ECO:0000256" key="1">
    <source>
        <dbReference type="SAM" id="Phobius"/>
    </source>
</evidence>
<sequence length="207" mass="23469">MHNKLTIIYYFIIITCLTGCSSTKVQVYLRDDVKSDKSNIVAFPALLLNNNGSISPENTEYSNLLIDGIFSKKWSESIKEGTVYPVPKKVLDGIPNAYKALDTVITNFDSVSAIEQTTGLTNLFDTITKQIGDGAFAFALFFENEDQYKSSNQLNFNMGLFDTKKMTWKWITKAKYEGPPIPYEMATQDTVDKSFEELYNQNILEEE</sequence>
<reference evidence="2" key="1">
    <citation type="submission" date="2018-05" db="EMBL/GenBank/DDBJ databases">
        <authorList>
            <person name="Lanie J.A."/>
            <person name="Ng W.-L."/>
            <person name="Kazmierczak K.M."/>
            <person name="Andrzejewski T.M."/>
            <person name="Davidsen T.M."/>
            <person name="Wayne K.J."/>
            <person name="Tettelin H."/>
            <person name="Glass J.I."/>
            <person name="Rusch D."/>
            <person name="Podicherti R."/>
            <person name="Tsui H.-C.T."/>
            <person name="Winkler M.E."/>
        </authorList>
    </citation>
    <scope>NUCLEOTIDE SEQUENCE</scope>
</reference>
<organism evidence="2">
    <name type="scientific">marine metagenome</name>
    <dbReference type="NCBI Taxonomy" id="408172"/>
    <lineage>
        <taxon>unclassified sequences</taxon>
        <taxon>metagenomes</taxon>
        <taxon>ecological metagenomes</taxon>
    </lineage>
</organism>
<proteinExistence type="predicted"/>